<evidence type="ECO:0000313" key="7">
    <source>
        <dbReference type="Proteomes" id="UP000323707"/>
    </source>
</evidence>
<dbReference type="SUPFAM" id="SSF48452">
    <property type="entry name" value="TPR-like"/>
    <property type="match status" value="3"/>
</dbReference>
<keyword evidence="5" id="KW-0812">Transmembrane</keyword>
<protein>
    <submittedName>
        <fullName evidence="6">Tetratricopeptide repeat protein</fullName>
    </submittedName>
</protein>
<feature type="region of interest" description="Disordered" evidence="4">
    <location>
        <begin position="1"/>
        <end position="21"/>
    </location>
</feature>
<dbReference type="InterPro" id="IPR011990">
    <property type="entry name" value="TPR-like_helical_dom_sf"/>
</dbReference>
<organism evidence="6 7">
    <name type="scientific">Helicobacter canis</name>
    <dbReference type="NCBI Taxonomy" id="29419"/>
    <lineage>
        <taxon>Bacteria</taxon>
        <taxon>Pseudomonadati</taxon>
        <taxon>Campylobacterota</taxon>
        <taxon>Epsilonproteobacteria</taxon>
        <taxon>Campylobacterales</taxon>
        <taxon>Helicobacteraceae</taxon>
        <taxon>Helicobacter</taxon>
    </lineage>
</organism>
<dbReference type="Proteomes" id="UP000323707">
    <property type="component" value="Unassembled WGS sequence"/>
</dbReference>
<reference evidence="6 7" key="1">
    <citation type="submission" date="2019-09" db="EMBL/GenBank/DDBJ databases">
        <title>Draft genome sequence of various Type strains from the CCUG.</title>
        <authorList>
            <person name="Pineiro-Iglesias B."/>
            <person name="Tunovic T."/>
            <person name="Unosson C."/>
            <person name="Inganas E."/>
            <person name="Ohlen M."/>
            <person name="Cardew S."/>
            <person name="Jensie-Markopoulos S."/>
            <person name="Salva-Serra F."/>
            <person name="Jaen-Luchoro D."/>
            <person name="Karlsson R."/>
            <person name="Svensson-Stadler L."/>
            <person name="Chun J."/>
            <person name="Moore E."/>
        </authorList>
    </citation>
    <scope>NUCLEOTIDE SEQUENCE [LARGE SCALE GENOMIC DNA]</scope>
    <source>
        <strain evidence="6 7">CCUG 32756T</strain>
    </source>
</reference>
<keyword evidence="2 3" id="KW-0802">TPR repeat</keyword>
<dbReference type="InterPro" id="IPR019734">
    <property type="entry name" value="TPR_rpt"/>
</dbReference>
<name>A0A5M9QNG9_9HELI</name>
<evidence type="ECO:0000256" key="3">
    <source>
        <dbReference type="PROSITE-ProRule" id="PRU00339"/>
    </source>
</evidence>
<evidence type="ECO:0000256" key="1">
    <source>
        <dbReference type="ARBA" id="ARBA00022737"/>
    </source>
</evidence>
<dbReference type="PANTHER" id="PTHR44186:SF1">
    <property type="entry name" value="BARDET-BIEDL SYNDROME 4 PROTEIN"/>
    <property type="match status" value="1"/>
</dbReference>
<dbReference type="AlphaFoldDB" id="A0A5M9QNG9"/>
<feature type="transmembrane region" description="Helical" evidence="5">
    <location>
        <begin position="52"/>
        <end position="77"/>
    </location>
</feature>
<evidence type="ECO:0000256" key="5">
    <source>
        <dbReference type="SAM" id="Phobius"/>
    </source>
</evidence>
<comment type="caution">
    <text evidence="6">The sequence shown here is derived from an EMBL/GenBank/DDBJ whole genome shotgun (WGS) entry which is preliminary data.</text>
</comment>
<feature type="repeat" description="TPR" evidence="3">
    <location>
        <begin position="477"/>
        <end position="510"/>
    </location>
</feature>
<dbReference type="PROSITE" id="PS50005">
    <property type="entry name" value="TPR"/>
    <property type="match status" value="1"/>
</dbReference>
<keyword evidence="5" id="KW-0472">Membrane</keyword>
<accession>A0A5M9QNG9</accession>
<dbReference type="RefSeq" id="WP_150337296.1">
    <property type="nucleotide sequence ID" value="NZ_JAERIX010000046.1"/>
</dbReference>
<dbReference type="EMBL" id="VXKE01000014">
    <property type="protein sequence ID" value="KAA8709589.1"/>
    <property type="molecule type" value="Genomic_DNA"/>
</dbReference>
<keyword evidence="1" id="KW-0677">Repeat</keyword>
<dbReference type="PANTHER" id="PTHR44186">
    <property type="match status" value="1"/>
</dbReference>
<gene>
    <name evidence="6" type="ORF">F4V45_04745</name>
</gene>
<dbReference type="Pfam" id="PF14559">
    <property type="entry name" value="TPR_19"/>
    <property type="match status" value="1"/>
</dbReference>
<dbReference type="Pfam" id="PF13432">
    <property type="entry name" value="TPR_16"/>
    <property type="match status" value="2"/>
</dbReference>
<proteinExistence type="predicted"/>
<dbReference type="SMART" id="SM00028">
    <property type="entry name" value="TPR"/>
    <property type="match status" value="5"/>
</dbReference>
<evidence type="ECO:0000256" key="4">
    <source>
        <dbReference type="SAM" id="MobiDB-lite"/>
    </source>
</evidence>
<sequence>MADVNSIQEEQEQTQATESKGLSEKLQKILAPMQGLFASLSPQIQKLKQNKIAFYSVLGGGAVLVLLLLLLLILALMPSKKTKKPEQEATQESVVNEISQEEVQKLISTPLPAPDEDAPDSSVDNLIIKGNVLYDQGYRQEAYEVFRKIADFSQSIASYNLGTMELKSQLYQDAIAAYSDSIQTGQNVSASAINAAVAALKLDRFDLYGHYVKVANDNLSEIINEPFYSYAYALVSYYEDKYFEALSPLLNPNSLDFSAQNNRLAAHIFTIFGDDTNALEHLQAAADPEDNKSIGLLYARKGEYTPARNHLVKFLQQHPNDVEALMALQIIELKLGNYAAAAASLDSIASSKKIHEQAKTTYPIKVTINPELFDVGIAQKTFWERDFENKDKIGYKMLFYFAPYRVFDAKRALEEITQASNFAQLNITEGKNILLRSATTSKIDKEIIRTLVALESKDLRQALVFLKNVTKTNPNHAILYYNLGLVYAQLGQYDDAYAHFIRSYYLDQSDYLSGIFAVLTGRFSHKDTERVVFDMVQSFQNHEIQDHTQDPAKHTFVENFLNYLNDNQIQESDWIAQAKVKEPIYYALEFVYALKNKDKQGMLDNINALKAIFPNDVVVNILAVLTKSFGESLQDISINMYNLFNSNTLDLRPLYYGGALPRELYVYTGFITGSLQNQARIMQNHLTAKDDDPRGTLQTLGAISIYQKDFQKAYTIFNMLVDELKEDDSHTRFLTAVSAVGAGNYADATLLLQLAKMETPTAYEARYALGLLYQAAQNYKAAATNYNFVSLADFRSEFFDFQIDTQKIYSYELESNATTLTK</sequence>
<evidence type="ECO:0000256" key="2">
    <source>
        <dbReference type="ARBA" id="ARBA00022803"/>
    </source>
</evidence>
<keyword evidence="5" id="KW-1133">Transmembrane helix</keyword>
<evidence type="ECO:0000313" key="6">
    <source>
        <dbReference type="EMBL" id="KAA8709589.1"/>
    </source>
</evidence>
<dbReference type="Gene3D" id="1.25.40.10">
    <property type="entry name" value="Tetratricopeptide repeat domain"/>
    <property type="match status" value="4"/>
</dbReference>